<evidence type="ECO:0000259" key="12">
    <source>
        <dbReference type="Pfam" id="PF07730"/>
    </source>
</evidence>
<accession>A0ABM8GR33</accession>
<comment type="catalytic activity">
    <reaction evidence="1">
        <text>ATP + protein L-histidine = ADP + protein N-phospho-L-histidine.</text>
        <dbReference type="EC" id="2.7.13.3"/>
    </reaction>
</comment>
<evidence type="ECO:0000313" key="14">
    <source>
        <dbReference type="Proteomes" id="UP001321486"/>
    </source>
</evidence>
<feature type="compositionally biased region" description="Low complexity" evidence="9">
    <location>
        <begin position="429"/>
        <end position="441"/>
    </location>
</feature>
<keyword evidence="8" id="KW-0902">Two-component regulatory system</keyword>
<evidence type="ECO:0000256" key="8">
    <source>
        <dbReference type="ARBA" id="ARBA00023012"/>
    </source>
</evidence>
<name>A0ABM8GR33_9MICO</name>
<dbReference type="Pfam" id="PF07730">
    <property type="entry name" value="HisKA_3"/>
    <property type="match status" value="1"/>
</dbReference>
<keyword evidence="3" id="KW-0597">Phosphoprotein</keyword>
<evidence type="ECO:0000256" key="4">
    <source>
        <dbReference type="ARBA" id="ARBA00022679"/>
    </source>
</evidence>
<evidence type="ECO:0000256" key="7">
    <source>
        <dbReference type="ARBA" id="ARBA00022840"/>
    </source>
</evidence>
<dbReference type="Gene3D" id="3.30.565.10">
    <property type="entry name" value="Histidine kinase-like ATPase, C-terminal domain"/>
    <property type="match status" value="1"/>
</dbReference>
<feature type="transmembrane region" description="Helical" evidence="10">
    <location>
        <begin position="18"/>
        <end position="37"/>
    </location>
</feature>
<feature type="transmembrane region" description="Helical" evidence="10">
    <location>
        <begin position="169"/>
        <end position="190"/>
    </location>
</feature>
<dbReference type="Pfam" id="PF02518">
    <property type="entry name" value="HATPase_c"/>
    <property type="match status" value="1"/>
</dbReference>
<dbReference type="EMBL" id="AP027732">
    <property type="protein sequence ID" value="BDZ50885.1"/>
    <property type="molecule type" value="Genomic_DNA"/>
</dbReference>
<dbReference type="CDD" id="cd16917">
    <property type="entry name" value="HATPase_UhpB-NarQ-NarX-like"/>
    <property type="match status" value="1"/>
</dbReference>
<keyword evidence="14" id="KW-1185">Reference proteome</keyword>
<feature type="transmembrane region" description="Helical" evidence="10">
    <location>
        <begin position="73"/>
        <end position="95"/>
    </location>
</feature>
<feature type="compositionally biased region" description="Low complexity" evidence="9">
    <location>
        <begin position="375"/>
        <end position="385"/>
    </location>
</feature>
<evidence type="ECO:0000256" key="6">
    <source>
        <dbReference type="ARBA" id="ARBA00022777"/>
    </source>
</evidence>
<keyword evidence="10" id="KW-0472">Membrane</keyword>
<feature type="domain" description="Histidine kinase/HSP90-like ATPase" evidence="11">
    <location>
        <begin position="324"/>
        <end position="375"/>
    </location>
</feature>
<evidence type="ECO:0000256" key="10">
    <source>
        <dbReference type="SAM" id="Phobius"/>
    </source>
</evidence>
<feature type="transmembrane region" description="Helical" evidence="10">
    <location>
        <begin position="115"/>
        <end position="136"/>
    </location>
</feature>
<keyword evidence="5" id="KW-0547">Nucleotide-binding</keyword>
<dbReference type="Proteomes" id="UP001321486">
    <property type="component" value="Chromosome"/>
</dbReference>
<evidence type="ECO:0000256" key="2">
    <source>
        <dbReference type="ARBA" id="ARBA00012438"/>
    </source>
</evidence>
<dbReference type="InterPro" id="IPR003594">
    <property type="entry name" value="HATPase_dom"/>
</dbReference>
<organism evidence="13 14">
    <name type="scientific">Frondihabitans sucicola</name>
    <dbReference type="NCBI Taxonomy" id="1268041"/>
    <lineage>
        <taxon>Bacteria</taxon>
        <taxon>Bacillati</taxon>
        <taxon>Actinomycetota</taxon>
        <taxon>Actinomycetes</taxon>
        <taxon>Micrococcales</taxon>
        <taxon>Microbacteriaceae</taxon>
        <taxon>Frondihabitans</taxon>
    </lineage>
</organism>
<dbReference type="RefSeq" id="WP_286343791.1">
    <property type="nucleotide sequence ID" value="NZ_AP027732.1"/>
</dbReference>
<sequence length="461" mass="48557">MSERWRARLDGGAPRRGVWFPVILTLVLQLAGVVFALHAARFGAGHSGFGPSPLGPGGQADEGSPGSPTGLKFGVPAGVPVLVILLGFAASFALLARRHRPGQVALATGLLSASAIAFGSGPPLAALPLAVAVVAGIARGARVWVWSTLAGLALVVPLVAYLVSGSPVASIRPLVVALVLCFLVGLGEVVRNRRERFREISGRIAAQRRSEAEAERVRIARELHDVLAHSLSQISVQAGVGLHLFDSQPDRARESLENIRLTSGQALEEVRGVLGFLRGQGDDPARSPAPDLSRLPALVATMTRPGFEARLDDSLPSSVPPATQQAIYRIVQEALTNSSRHARATRVVVTLAAAGPDYTVTIVDDGRGADPDAPPAAGSSACGSAHNCWADTSRRRLPQAADSVSRPGSPPVDREPRDDPRRDRRRPTADPGRIPRAARLGGRLRRRGRGIDRPSGRRPGA</sequence>
<feature type="domain" description="Signal transduction histidine kinase subgroup 3 dimerisation and phosphoacceptor" evidence="12">
    <location>
        <begin position="215"/>
        <end position="279"/>
    </location>
</feature>
<proteinExistence type="predicted"/>
<dbReference type="SUPFAM" id="SSF55874">
    <property type="entry name" value="ATPase domain of HSP90 chaperone/DNA topoisomerase II/histidine kinase"/>
    <property type="match status" value="1"/>
</dbReference>
<evidence type="ECO:0000256" key="3">
    <source>
        <dbReference type="ARBA" id="ARBA00022553"/>
    </source>
</evidence>
<keyword evidence="10" id="KW-0812">Transmembrane</keyword>
<dbReference type="InterPro" id="IPR050482">
    <property type="entry name" value="Sensor_HK_TwoCompSys"/>
</dbReference>
<evidence type="ECO:0000259" key="11">
    <source>
        <dbReference type="Pfam" id="PF02518"/>
    </source>
</evidence>
<keyword evidence="6" id="KW-0418">Kinase</keyword>
<feature type="region of interest" description="Disordered" evidence="9">
    <location>
        <begin position="397"/>
        <end position="461"/>
    </location>
</feature>
<evidence type="ECO:0000256" key="1">
    <source>
        <dbReference type="ARBA" id="ARBA00000085"/>
    </source>
</evidence>
<dbReference type="InterPro" id="IPR036890">
    <property type="entry name" value="HATPase_C_sf"/>
</dbReference>
<keyword evidence="10" id="KW-1133">Transmembrane helix</keyword>
<gene>
    <name evidence="13" type="ORF">GCM10025867_31260</name>
</gene>
<feature type="compositionally biased region" description="Basic and acidic residues" evidence="9">
    <location>
        <begin position="412"/>
        <end position="428"/>
    </location>
</feature>
<dbReference type="PANTHER" id="PTHR24421">
    <property type="entry name" value="NITRATE/NITRITE SENSOR PROTEIN NARX-RELATED"/>
    <property type="match status" value="1"/>
</dbReference>
<evidence type="ECO:0000313" key="13">
    <source>
        <dbReference type="EMBL" id="BDZ50885.1"/>
    </source>
</evidence>
<feature type="region of interest" description="Disordered" evidence="9">
    <location>
        <begin position="365"/>
        <end position="385"/>
    </location>
</feature>
<keyword evidence="4" id="KW-0808">Transferase</keyword>
<dbReference type="InterPro" id="IPR011712">
    <property type="entry name" value="Sig_transdc_His_kin_sub3_dim/P"/>
</dbReference>
<dbReference type="Gene3D" id="1.20.5.1930">
    <property type="match status" value="1"/>
</dbReference>
<dbReference type="PANTHER" id="PTHR24421:SF10">
    <property type="entry name" value="NITRATE_NITRITE SENSOR PROTEIN NARQ"/>
    <property type="match status" value="1"/>
</dbReference>
<evidence type="ECO:0000256" key="9">
    <source>
        <dbReference type="SAM" id="MobiDB-lite"/>
    </source>
</evidence>
<protein>
    <recommendedName>
        <fullName evidence="2">histidine kinase</fullName>
        <ecNumber evidence="2">2.7.13.3</ecNumber>
    </recommendedName>
</protein>
<feature type="transmembrane region" description="Helical" evidence="10">
    <location>
        <begin position="143"/>
        <end position="163"/>
    </location>
</feature>
<dbReference type="EC" id="2.7.13.3" evidence="2"/>
<keyword evidence="7" id="KW-0067">ATP-binding</keyword>
<reference evidence="14" key="1">
    <citation type="journal article" date="2019" name="Int. J. Syst. Evol. Microbiol.">
        <title>The Global Catalogue of Microorganisms (GCM) 10K type strain sequencing project: providing services to taxonomists for standard genome sequencing and annotation.</title>
        <authorList>
            <consortium name="The Broad Institute Genomics Platform"/>
            <consortium name="The Broad Institute Genome Sequencing Center for Infectious Disease"/>
            <person name="Wu L."/>
            <person name="Ma J."/>
        </authorList>
    </citation>
    <scope>NUCLEOTIDE SEQUENCE [LARGE SCALE GENOMIC DNA]</scope>
    <source>
        <strain evidence="14">NBRC 108728</strain>
    </source>
</reference>
<evidence type="ECO:0000256" key="5">
    <source>
        <dbReference type="ARBA" id="ARBA00022741"/>
    </source>
</evidence>